<gene>
    <name evidence="1" type="ORF">XD57_1263</name>
</gene>
<dbReference type="PATRIC" id="fig|93930.3.peg.305"/>
<evidence type="ECO:0000313" key="1">
    <source>
        <dbReference type="EMBL" id="KUK22633.1"/>
    </source>
</evidence>
<dbReference type="GO" id="GO:1990228">
    <property type="term" value="C:sulfurtransferase complex"/>
    <property type="evidence" value="ECO:0007669"/>
    <property type="project" value="TreeGrafter"/>
</dbReference>
<dbReference type="InterPro" id="IPR007215">
    <property type="entry name" value="Sulphur_relay_TusB/DsrH"/>
</dbReference>
<accession>A0A101EPT4</accession>
<evidence type="ECO:0000313" key="2">
    <source>
        <dbReference type="Proteomes" id="UP000058636"/>
    </source>
</evidence>
<dbReference type="Proteomes" id="UP000058636">
    <property type="component" value="Unassembled WGS sequence"/>
</dbReference>
<dbReference type="SUPFAM" id="SSF75169">
    <property type="entry name" value="DsrEFH-like"/>
    <property type="match status" value="1"/>
</dbReference>
<feature type="non-terminal residue" evidence="1">
    <location>
        <position position="1"/>
    </location>
</feature>
<dbReference type="Gene3D" id="3.40.1260.10">
    <property type="entry name" value="DsrEFH-like"/>
    <property type="match status" value="1"/>
</dbReference>
<dbReference type="InterPro" id="IPR027396">
    <property type="entry name" value="DsrEFH-like"/>
</dbReference>
<dbReference type="AlphaFoldDB" id="A0A101EPT4"/>
<dbReference type="PANTHER" id="PTHR37526:SF1">
    <property type="entry name" value="PROTEIN TUSB"/>
    <property type="match status" value="1"/>
</dbReference>
<name>A0A101EPT4_9THEM</name>
<comment type="caution">
    <text evidence="1">The sequence shown here is derived from an EMBL/GenBank/DDBJ whole genome shotgun (WGS) entry which is preliminary data.</text>
</comment>
<dbReference type="EMBL" id="LGFG01000118">
    <property type="protein sequence ID" value="KUK22633.1"/>
    <property type="molecule type" value="Genomic_DNA"/>
</dbReference>
<protein>
    <submittedName>
        <fullName evidence="1">DsrH family protein</fullName>
    </submittedName>
</protein>
<dbReference type="PANTHER" id="PTHR37526">
    <property type="entry name" value="PROTEIN TUSB"/>
    <property type="match status" value="1"/>
</dbReference>
<proteinExistence type="predicted"/>
<dbReference type="Pfam" id="PF04077">
    <property type="entry name" value="DsrH"/>
    <property type="match status" value="1"/>
</dbReference>
<organism evidence="1 2">
    <name type="scientific">Thermotoga petrophila</name>
    <dbReference type="NCBI Taxonomy" id="93929"/>
    <lineage>
        <taxon>Bacteria</taxon>
        <taxon>Thermotogati</taxon>
        <taxon>Thermotogota</taxon>
        <taxon>Thermotogae</taxon>
        <taxon>Thermotogales</taxon>
        <taxon>Thermotogaceae</taxon>
        <taxon>Thermotoga</taxon>
    </lineage>
</organism>
<reference evidence="1 2" key="1">
    <citation type="journal article" date="2015" name="MBio">
        <title>Genome-Resolved Metagenomic Analysis Reveals Roles for Candidate Phyla and Other Microbial Community Members in Biogeochemical Transformations in Oil Reservoirs.</title>
        <authorList>
            <person name="Hu P."/>
            <person name="Tom L."/>
            <person name="Singh A."/>
            <person name="Thomas B.C."/>
            <person name="Baker B.J."/>
            <person name="Piceno Y.M."/>
            <person name="Andersen G.L."/>
            <person name="Banfield J.F."/>
        </authorList>
    </citation>
    <scope>NUCLEOTIDE SEQUENCE [LARGE SCALE GENOMIC DNA]</scope>
    <source>
        <strain evidence="1">46_26</strain>
    </source>
</reference>
<dbReference type="GO" id="GO:0002143">
    <property type="term" value="P:tRNA wobble position uridine thiolation"/>
    <property type="evidence" value="ECO:0007669"/>
    <property type="project" value="InterPro"/>
</dbReference>
<sequence>TPAKVYAIKDDFLARGYSEEDSKVPLITYSGFIDLLEGEEKFIG</sequence>